<dbReference type="EMBL" id="JAPEVB010000003">
    <property type="protein sequence ID" value="KAJ4390930.1"/>
    <property type="molecule type" value="Genomic_DNA"/>
</dbReference>
<dbReference type="SFLD" id="SFLDG01131">
    <property type="entry name" value="C1.5.2:_MDP_Like"/>
    <property type="match status" value="1"/>
</dbReference>
<dbReference type="PANTHER" id="PTHR17901">
    <property type="entry name" value="MAGNESIUM-DEPENDENT PHOSPHATASE 1 MDP1"/>
    <property type="match status" value="1"/>
</dbReference>
<evidence type="ECO:0000313" key="4">
    <source>
        <dbReference type="Proteomes" id="UP001140453"/>
    </source>
</evidence>
<gene>
    <name evidence="3" type="ORF">N0V93_004529</name>
</gene>
<sequence length="335" mass="36895">MRFTAIIAFAMASVAMAQSGTTWLSEVDCQEEGDGYCSSGYTCTIDEAANGFQDDFISSSPFATQESDTKFIRRTFYSHTRALVLLLGFTTPYHPSASPRRAAPRARSSPCQGNPPSPPSQPRQLSAPSPPPPTIPRLLTDGAPLPTLIVFDLDYTLWPFWVDTHVNGSKLTPVPNSSNTAVVDRVGESFAFYTDVPSILYTLPTLGIKVGIASRTCAPDLAREMLKLLHIHPPPAAEGAKKMAKTRKAIEMFDAGMQIYPGSKITHMQKLHKDTGVPYEQFLFFDDESRNRDTEGLGVTMHLVKDGVTWGEIEAGVREWRRRRGISAPRDGEQD</sequence>
<dbReference type="InterPro" id="IPR035679">
    <property type="entry name" value="MDP-1_euk"/>
</dbReference>
<dbReference type="SUPFAM" id="SSF56784">
    <property type="entry name" value="HAD-like"/>
    <property type="match status" value="1"/>
</dbReference>
<dbReference type="SFLD" id="SFLDG01129">
    <property type="entry name" value="C1.5:_HAD__Beta-PGM__Phosphata"/>
    <property type="match status" value="1"/>
</dbReference>
<keyword evidence="2" id="KW-0732">Signal</keyword>
<feature type="signal peptide" evidence="2">
    <location>
        <begin position="1"/>
        <end position="17"/>
    </location>
</feature>
<dbReference type="Proteomes" id="UP001140453">
    <property type="component" value="Unassembled WGS sequence"/>
</dbReference>
<dbReference type="InterPro" id="IPR010033">
    <property type="entry name" value="HAD_SF_ppase_IIIC"/>
</dbReference>
<dbReference type="SFLD" id="SFLDS00003">
    <property type="entry name" value="Haloacid_Dehalogenase"/>
    <property type="match status" value="1"/>
</dbReference>
<name>A0A9W8YST9_9PEZI</name>
<proteinExistence type="predicted"/>
<comment type="caution">
    <text evidence="3">The sequence shown here is derived from an EMBL/GenBank/DDBJ whole genome shotgun (WGS) entry which is preliminary data.</text>
</comment>
<dbReference type="OrthoDB" id="2865258at2759"/>
<dbReference type="GO" id="GO:0003993">
    <property type="term" value="F:acid phosphatase activity"/>
    <property type="evidence" value="ECO:0007669"/>
    <property type="project" value="TreeGrafter"/>
</dbReference>
<keyword evidence="4" id="KW-1185">Reference proteome</keyword>
<reference evidence="3" key="1">
    <citation type="submission" date="2022-10" db="EMBL/GenBank/DDBJ databases">
        <title>Tapping the CABI collections for fungal endophytes: first genome assemblies for Collariella, Neodidymelliopsis, Ascochyta clinopodiicola, Didymella pomorum, Didymosphaeria variabile, Neocosmospora piperis and Neocucurbitaria cava.</title>
        <authorList>
            <person name="Hill R."/>
        </authorList>
    </citation>
    <scope>NUCLEOTIDE SEQUENCE</scope>
    <source>
        <strain evidence="3">IMI 355082</strain>
    </source>
</reference>
<dbReference type="FunFam" id="3.40.50.1000:FF:000155">
    <property type="entry name" value="Putative magnesium dependent phosphatase"/>
    <property type="match status" value="1"/>
</dbReference>
<evidence type="ECO:0000313" key="3">
    <source>
        <dbReference type="EMBL" id="KAJ4390930.1"/>
    </source>
</evidence>
<dbReference type="InterPro" id="IPR010036">
    <property type="entry name" value="MDP_1_eu_arc"/>
</dbReference>
<evidence type="ECO:0000256" key="2">
    <source>
        <dbReference type="SAM" id="SignalP"/>
    </source>
</evidence>
<organism evidence="3 4">
    <name type="scientific">Gnomoniopsis smithogilvyi</name>
    <dbReference type="NCBI Taxonomy" id="1191159"/>
    <lineage>
        <taxon>Eukaryota</taxon>
        <taxon>Fungi</taxon>
        <taxon>Dikarya</taxon>
        <taxon>Ascomycota</taxon>
        <taxon>Pezizomycotina</taxon>
        <taxon>Sordariomycetes</taxon>
        <taxon>Sordariomycetidae</taxon>
        <taxon>Diaporthales</taxon>
        <taxon>Gnomoniaceae</taxon>
        <taxon>Gnomoniopsis</taxon>
    </lineage>
</organism>
<feature type="compositionally biased region" description="Low complexity" evidence="1">
    <location>
        <begin position="95"/>
        <end position="112"/>
    </location>
</feature>
<evidence type="ECO:0008006" key="5">
    <source>
        <dbReference type="Google" id="ProtNLM"/>
    </source>
</evidence>
<dbReference type="NCBIfam" id="TIGR01685">
    <property type="entry name" value="MDP-1"/>
    <property type="match status" value="1"/>
</dbReference>
<accession>A0A9W8YST9</accession>
<dbReference type="InterPro" id="IPR023214">
    <property type="entry name" value="HAD_sf"/>
</dbReference>
<dbReference type="NCBIfam" id="TIGR01681">
    <property type="entry name" value="HAD-SF-IIIC"/>
    <property type="match status" value="1"/>
</dbReference>
<feature type="region of interest" description="Disordered" evidence="1">
    <location>
        <begin position="95"/>
        <end position="138"/>
    </location>
</feature>
<dbReference type="Pfam" id="PF12689">
    <property type="entry name" value="Acid_PPase"/>
    <property type="match status" value="1"/>
</dbReference>
<dbReference type="CDD" id="cd07501">
    <property type="entry name" value="HAD_MDP-1_like"/>
    <property type="match status" value="1"/>
</dbReference>
<feature type="chain" id="PRO_5040902844" description="Magnesium-dependent phosphatase-1" evidence="2">
    <location>
        <begin position="18"/>
        <end position="335"/>
    </location>
</feature>
<evidence type="ECO:0000256" key="1">
    <source>
        <dbReference type="SAM" id="MobiDB-lite"/>
    </source>
</evidence>
<dbReference type="AlphaFoldDB" id="A0A9W8YST9"/>
<protein>
    <recommendedName>
        <fullName evidence="5">Magnesium-dependent phosphatase-1</fullName>
    </recommendedName>
</protein>
<dbReference type="PANTHER" id="PTHR17901:SF14">
    <property type="entry name" value="MAGNESIUM-DEPENDENT PHOSPHATASE 1"/>
    <property type="match status" value="1"/>
</dbReference>
<dbReference type="InterPro" id="IPR036412">
    <property type="entry name" value="HAD-like_sf"/>
</dbReference>
<dbReference type="Gene3D" id="3.40.50.1000">
    <property type="entry name" value="HAD superfamily/HAD-like"/>
    <property type="match status" value="1"/>
</dbReference>